<dbReference type="EC" id="2.7.13.3" evidence="2"/>
<evidence type="ECO:0000256" key="1">
    <source>
        <dbReference type="ARBA" id="ARBA00000085"/>
    </source>
</evidence>
<name>A0A1H9PS89_9SPHI</name>
<evidence type="ECO:0000256" key="6">
    <source>
        <dbReference type="ARBA" id="ARBA00023012"/>
    </source>
</evidence>
<dbReference type="CDD" id="cd00082">
    <property type="entry name" value="HisKA"/>
    <property type="match status" value="1"/>
</dbReference>
<dbReference type="InterPro" id="IPR001610">
    <property type="entry name" value="PAC"/>
</dbReference>
<dbReference type="CDD" id="cd00075">
    <property type="entry name" value="HATPase"/>
    <property type="match status" value="1"/>
</dbReference>
<dbReference type="PANTHER" id="PTHR45453">
    <property type="entry name" value="PHOSPHATE REGULON SENSOR PROTEIN PHOR"/>
    <property type="match status" value="1"/>
</dbReference>
<feature type="domain" description="PAC" evidence="11">
    <location>
        <begin position="404"/>
        <end position="459"/>
    </location>
</feature>
<dbReference type="Pfam" id="PF02518">
    <property type="entry name" value="HATPase_c"/>
    <property type="match status" value="1"/>
</dbReference>
<dbReference type="AlphaFoldDB" id="A0A1H9PS89"/>
<evidence type="ECO:0000313" key="13">
    <source>
        <dbReference type="Proteomes" id="UP000199572"/>
    </source>
</evidence>
<evidence type="ECO:0000259" key="11">
    <source>
        <dbReference type="PROSITE" id="PS50113"/>
    </source>
</evidence>
<dbReference type="InterPro" id="IPR004358">
    <property type="entry name" value="Sig_transdc_His_kin-like_C"/>
</dbReference>
<evidence type="ECO:0000259" key="10">
    <source>
        <dbReference type="PROSITE" id="PS50112"/>
    </source>
</evidence>
<evidence type="ECO:0000256" key="8">
    <source>
        <dbReference type="SAM" id="Coils"/>
    </source>
</evidence>
<feature type="domain" description="PAS" evidence="10">
    <location>
        <begin position="460"/>
        <end position="531"/>
    </location>
</feature>
<dbReference type="PROSITE" id="PS50109">
    <property type="entry name" value="HIS_KIN"/>
    <property type="match status" value="1"/>
</dbReference>
<dbReference type="FunFam" id="3.30.565.10:FF:000006">
    <property type="entry name" value="Sensor histidine kinase WalK"/>
    <property type="match status" value="1"/>
</dbReference>
<dbReference type="GO" id="GO:0005886">
    <property type="term" value="C:plasma membrane"/>
    <property type="evidence" value="ECO:0007669"/>
    <property type="project" value="TreeGrafter"/>
</dbReference>
<dbReference type="GO" id="GO:0000155">
    <property type="term" value="F:phosphorelay sensor kinase activity"/>
    <property type="evidence" value="ECO:0007669"/>
    <property type="project" value="InterPro"/>
</dbReference>
<dbReference type="InterPro" id="IPR050351">
    <property type="entry name" value="BphY/WalK/GraS-like"/>
</dbReference>
<dbReference type="InterPro" id="IPR036097">
    <property type="entry name" value="HisK_dim/P_sf"/>
</dbReference>
<dbReference type="InterPro" id="IPR035965">
    <property type="entry name" value="PAS-like_dom_sf"/>
</dbReference>
<keyword evidence="13" id="KW-1185">Reference proteome</keyword>
<dbReference type="InterPro" id="IPR000014">
    <property type="entry name" value="PAS"/>
</dbReference>
<keyword evidence="4" id="KW-0808">Transferase</keyword>
<evidence type="ECO:0000256" key="5">
    <source>
        <dbReference type="ARBA" id="ARBA00022777"/>
    </source>
</evidence>
<comment type="catalytic activity">
    <reaction evidence="1">
        <text>ATP + protein L-histidine = ADP + protein N-phospho-L-histidine.</text>
        <dbReference type="EC" id="2.7.13.3"/>
    </reaction>
</comment>
<dbReference type="EMBL" id="FOGG01000010">
    <property type="protein sequence ID" value="SER50980.1"/>
    <property type="molecule type" value="Genomic_DNA"/>
</dbReference>
<feature type="domain" description="PAC" evidence="11">
    <location>
        <begin position="225"/>
        <end position="279"/>
    </location>
</feature>
<dbReference type="STRING" id="390241.SAMN04488023_11084"/>
<feature type="coiled-coil region" evidence="8">
    <location>
        <begin position="270"/>
        <end position="311"/>
    </location>
</feature>
<dbReference type="Gene3D" id="3.30.565.10">
    <property type="entry name" value="Histidine kinase-like ATPase, C-terminal domain"/>
    <property type="match status" value="1"/>
</dbReference>
<reference evidence="13" key="1">
    <citation type="submission" date="2016-10" db="EMBL/GenBank/DDBJ databases">
        <authorList>
            <person name="Varghese N."/>
            <person name="Submissions S."/>
        </authorList>
    </citation>
    <scope>NUCLEOTIDE SEQUENCE [LARGE SCALE GENOMIC DNA]</scope>
    <source>
        <strain evidence="13">DSM 18610</strain>
    </source>
</reference>
<dbReference type="Proteomes" id="UP000199572">
    <property type="component" value="Unassembled WGS sequence"/>
</dbReference>
<dbReference type="GO" id="GO:0004721">
    <property type="term" value="F:phosphoprotein phosphatase activity"/>
    <property type="evidence" value="ECO:0007669"/>
    <property type="project" value="TreeGrafter"/>
</dbReference>
<keyword evidence="5" id="KW-0418">Kinase</keyword>
<accession>A0A1H9PS89</accession>
<gene>
    <name evidence="12" type="ORF">SAMN04488023_11084</name>
</gene>
<dbReference type="SMART" id="SM00086">
    <property type="entry name" value="PAC"/>
    <property type="match status" value="3"/>
</dbReference>
<evidence type="ECO:0000256" key="3">
    <source>
        <dbReference type="ARBA" id="ARBA00022553"/>
    </source>
</evidence>
<keyword evidence="6" id="KW-0902">Two-component regulatory system</keyword>
<evidence type="ECO:0000256" key="7">
    <source>
        <dbReference type="ARBA" id="ARBA00023136"/>
    </source>
</evidence>
<dbReference type="PANTHER" id="PTHR45453:SF1">
    <property type="entry name" value="PHOSPHATE REGULON SENSOR PROTEIN PHOR"/>
    <property type="match status" value="1"/>
</dbReference>
<protein>
    <recommendedName>
        <fullName evidence="2">histidine kinase</fullName>
        <ecNumber evidence="2">2.7.13.3</ecNumber>
    </recommendedName>
</protein>
<dbReference type="InterPro" id="IPR013656">
    <property type="entry name" value="PAS_4"/>
</dbReference>
<keyword evidence="7" id="KW-0472">Membrane</keyword>
<dbReference type="FunFam" id="1.10.287.130:FF:000001">
    <property type="entry name" value="Two-component sensor histidine kinase"/>
    <property type="match status" value="1"/>
</dbReference>
<dbReference type="SUPFAM" id="SSF55785">
    <property type="entry name" value="PYP-like sensor domain (PAS domain)"/>
    <property type="match status" value="3"/>
</dbReference>
<dbReference type="PRINTS" id="PR00344">
    <property type="entry name" value="BCTRLSENSOR"/>
</dbReference>
<feature type="domain" description="PAC" evidence="11">
    <location>
        <begin position="536"/>
        <end position="589"/>
    </location>
</feature>
<keyword evidence="8" id="KW-0175">Coiled coil</keyword>
<dbReference type="GO" id="GO:0016036">
    <property type="term" value="P:cellular response to phosphate starvation"/>
    <property type="evidence" value="ECO:0007669"/>
    <property type="project" value="TreeGrafter"/>
</dbReference>
<dbReference type="Gene3D" id="1.10.287.130">
    <property type="match status" value="1"/>
</dbReference>
<dbReference type="SMART" id="SM00387">
    <property type="entry name" value="HATPase_c"/>
    <property type="match status" value="1"/>
</dbReference>
<dbReference type="PROSITE" id="PS50113">
    <property type="entry name" value="PAC"/>
    <property type="match status" value="3"/>
</dbReference>
<dbReference type="SMART" id="SM00388">
    <property type="entry name" value="HisKA"/>
    <property type="match status" value="1"/>
</dbReference>
<evidence type="ECO:0000313" key="12">
    <source>
        <dbReference type="EMBL" id="SER50980.1"/>
    </source>
</evidence>
<evidence type="ECO:0000259" key="9">
    <source>
        <dbReference type="PROSITE" id="PS50109"/>
    </source>
</evidence>
<dbReference type="CDD" id="cd00130">
    <property type="entry name" value="PAS"/>
    <property type="match status" value="1"/>
</dbReference>
<dbReference type="SUPFAM" id="SSF55874">
    <property type="entry name" value="ATPase domain of HSP90 chaperone/DNA topoisomerase II/histidine kinase"/>
    <property type="match status" value="1"/>
</dbReference>
<dbReference type="SUPFAM" id="SSF47384">
    <property type="entry name" value="Homodimeric domain of signal transducing histidine kinase"/>
    <property type="match status" value="1"/>
</dbReference>
<dbReference type="NCBIfam" id="TIGR00229">
    <property type="entry name" value="sensory_box"/>
    <property type="match status" value="3"/>
</dbReference>
<dbReference type="InterPro" id="IPR000700">
    <property type="entry name" value="PAS-assoc_C"/>
</dbReference>
<feature type="domain" description="Histidine kinase" evidence="9">
    <location>
        <begin position="593"/>
        <end position="808"/>
    </location>
</feature>
<dbReference type="Pfam" id="PF00512">
    <property type="entry name" value="HisKA"/>
    <property type="match status" value="1"/>
</dbReference>
<proteinExistence type="predicted"/>
<dbReference type="InterPro" id="IPR003594">
    <property type="entry name" value="HATPase_dom"/>
</dbReference>
<dbReference type="Gene3D" id="3.30.450.20">
    <property type="entry name" value="PAS domain"/>
    <property type="match status" value="4"/>
</dbReference>
<dbReference type="InterPro" id="IPR036890">
    <property type="entry name" value="HATPase_C_sf"/>
</dbReference>
<sequence>MKNEQLLELFSRTKEPIAIFGSPELHIGFVNEAMLRLWNKEEGALNKPLAQLFPNGFAGLSINDLEQCWQSGQNRLFAAVATHGLKNQNYESLNYDFFCQVLIDEDGETRALICSATEAPANAANNSMLNQGQDDVVVRNLRKQLEYSRYREKQMVMAAPFGMTILKGRDLIVELANAAMLSIWGRSEEQVLGKKLMDVFPELDGQPFPIMLNEIFQKGKPLAVREIAVDIAGSDGSSKRLFVDFTYDPIFDEAGKVDAVMATVVDITETVESRKQLEQHEIQLQEYNEELAAINEEQEAANEELLMANRELALTQQLLGSSNNRLIESEGRMRSVIYQAPVGMCVLRGPEHTIEMANEAILKIWGRNEMDVLNKPHHTARPELKGQPVYGWLDNVYSTGIRKVNREFRVMLRDGEGLREAFVNSIYQPLLDAEGTVNGILVIIEDITTAVRERHSAARTQDMFNLAIDAAELATFYYDPLTNLFSGNDLLKTWFGLKPIEQIDLSLATAVIDPLDRDRVISAIEQVLQTGSSGKYETEYTIINPRTGIPRVVRAKGQAYFDLTGKALSLNGTLQDITERKREEERKDDFIAMASHELKTPLTSMSAYIQLVRKRALKEDNSFVASALEKAEQQAAKMATMINGFLNVSRLESGKIYIERTVFDLATLFQEVKQDYAALSAHHEIFFPQVPHLHLHADREKIGQVMGNLISNAVKYSPSGSKVEISCEVKETEVEVGIKDNGMGIMEEDQQHIFERYYRVKGRQMSDIGGFGVGLYLCSEIIQAHGGRISVSSELGKGSTFSFALKHH</sequence>
<evidence type="ECO:0000256" key="2">
    <source>
        <dbReference type="ARBA" id="ARBA00012438"/>
    </source>
</evidence>
<dbReference type="InterPro" id="IPR003661">
    <property type="entry name" value="HisK_dim/P_dom"/>
</dbReference>
<dbReference type="PROSITE" id="PS50112">
    <property type="entry name" value="PAS"/>
    <property type="match status" value="1"/>
</dbReference>
<dbReference type="SMART" id="SM00091">
    <property type="entry name" value="PAS"/>
    <property type="match status" value="4"/>
</dbReference>
<dbReference type="InterPro" id="IPR005467">
    <property type="entry name" value="His_kinase_dom"/>
</dbReference>
<keyword evidence="3" id="KW-0597">Phosphoprotein</keyword>
<evidence type="ECO:0000256" key="4">
    <source>
        <dbReference type="ARBA" id="ARBA00022679"/>
    </source>
</evidence>
<organism evidence="12 13">
    <name type="scientific">Pedobacter rhizosphaerae</name>
    <dbReference type="NCBI Taxonomy" id="390241"/>
    <lineage>
        <taxon>Bacteria</taxon>
        <taxon>Pseudomonadati</taxon>
        <taxon>Bacteroidota</taxon>
        <taxon>Sphingobacteriia</taxon>
        <taxon>Sphingobacteriales</taxon>
        <taxon>Sphingobacteriaceae</taxon>
        <taxon>Pedobacter</taxon>
    </lineage>
</organism>
<dbReference type="Pfam" id="PF08448">
    <property type="entry name" value="PAS_4"/>
    <property type="match status" value="2"/>
</dbReference>